<gene>
    <name evidence="1" type="ORF">C435_21275</name>
</gene>
<evidence type="ECO:0000313" key="2">
    <source>
        <dbReference type="Proteomes" id="UP000011687"/>
    </source>
</evidence>
<proteinExistence type="predicted"/>
<reference evidence="1 2" key="1">
    <citation type="journal article" date="2014" name="PLoS Genet.">
        <title>Phylogenetically driven sequencing of extremely halophilic archaea reveals strategies for static and dynamic osmo-response.</title>
        <authorList>
            <person name="Becker E.A."/>
            <person name="Seitzer P.M."/>
            <person name="Tritt A."/>
            <person name="Larsen D."/>
            <person name="Krusor M."/>
            <person name="Yao A.I."/>
            <person name="Wu D."/>
            <person name="Madern D."/>
            <person name="Eisen J.A."/>
            <person name="Darling A.E."/>
            <person name="Facciotti M.T."/>
        </authorList>
    </citation>
    <scope>NUCLEOTIDE SEQUENCE [LARGE SCALE GENOMIC DNA]</scope>
    <source>
        <strain evidence="1 2">ATCC 33799</strain>
    </source>
</reference>
<sequence>MSDEISDANPATKSVIKQLAAVLEQERDDVEQESLPSSQQLDCVCTDNGQEYWLPYSASQELTPATVLAKIAGVAAEYNIHLVSTDQRTASRIADILRYPYAGVANDAVELYNSPHPVTISDEDVLVRHDCKVTWTVDCVGNYNLKLDGETVFSRGISFPNVDGLEFPLYLCNLDDQFADVVETESRLTIDINTEMGTSDEWHQLRWPFSPSRPTFVQEATLHHLNEEGLSRYQYTSPTGAKRPETDVAVNQFLQEYTHQPDSISILFKTLVAHFQDWYRGLYGAPVPAWHDILDSLPEADDVQVTYNQSNRNIFISNRSWRLPLE</sequence>
<dbReference type="EMBL" id="AOLS01000124">
    <property type="protein sequence ID" value="EMA09631.1"/>
    <property type="molecule type" value="Genomic_DNA"/>
</dbReference>
<accession>M0JKV1</accession>
<evidence type="ECO:0000313" key="1">
    <source>
        <dbReference type="EMBL" id="EMA09631.1"/>
    </source>
</evidence>
<comment type="caution">
    <text evidence="1">The sequence shown here is derived from an EMBL/GenBank/DDBJ whole genome shotgun (WGS) entry which is preliminary data.</text>
</comment>
<dbReference type="RefSeq" id="WP_007190738.1">
    <property type="nucleotide sequence ID" value="NZ_AOLS01000124.1"/>
</dbReference>
<name>M0JKV1_9EURY</name>
<dbReference type="Proteomes" id="UP000011687">
    <property type="component" value="Unassembled WGS sequence"/>
</dbReference>
<dbReference type="AlphaFoldDB" id="M0JKV1"/>
<protein>
    <submittedName>
        <fullName evidence="1">Uncharacterized protein</fullName>
    </submittedName>
</protein>
<organism evidence="1 2">
    <name type="scientific">Haloarcula marismortui ATCC 33799</name>
    <dbReference type="NCBI Taxonomy" id="662475"/>
    <lineage>
        <taxon>Archaea</taxon>
        <taxon>Methanobacteriati</taxon>
        <taxon>Methanobacteriota</taxon>
        <taxon>Stenosarchaea group</taxon>
        <taxon>Halobacteria</taxon>
        <taxon>Halobacteriales</taxon>
        <taxon>Haloarculaceae</taxon>
        <taxon>Haloarcula</taxon>
    </lineage>
</organism>
<keyword evidence="2" id="KW-1185">Reference proteome</keyword>